<evidence type="ECO:0000256" key="7">
    <source>
        <dbReference type="RuleBase" id="RU361153"/>
    </source>
</evidence>
<evidence type="ECO:0000256" key="1">
    <source>
        <dbReference type="ARBA" id="ARBA00005641"/>
    </source>
</evidence>
<dbReference type="PANTHER" id="PTHR35923">
    <property type="entry name" value="MAJOR EXTRACELLULAR ENDOGLUCANASE"/>
    <property type="match status" value="1"/>
</dbReference>
<evidence type="ECO:0000256" key="6">
    <source>
        <dbReference type="ARBA" id="ARBA00023326"/>
    </source>
</evidence>
<dbReference type="SUPFAM" id="SSF51445">
    <property type="entry name" value="(Trans)glycosidases"/>
    <property type="match status" value="1"/>
</dbReference>
<comment type="similarity">
    <text evidence="1 7">Belongs to the glycosyl hydrolase 5 (cellulase A) family.</text>
</comment>
<evidence type="ECO:0000259" key="10">
    <source>
        <dbReference type="Pfam" id="PF00150"/>
    </source>
</evidence>
<evidence type="ECO:0000256" key="9">
    <source>
        <dbReference type="SAM" id="Phobius"/>
    </source>
</evidence>
<evidence type="ECO:0000256" key="5">
    <source>
        <dbReference type="ARBA" id="ARBA00023295"/>
    </source>
</evidence>
<feature type="compositionally biased region" description="Basic and acidic residues" evidence="8">
    <location>
        <begin position="201"/>
        <end position="210"/>
    </location>
</feature>
<keyword evidence="3" id="KW-0136">Cellulose degradation</keyword>
<dbReference type="InterPro" id="IPR001547">
    <property type="entry name" value="Glyco_hydro_5"/>
</dbReference>
<feature type="region of interest" description="Disordered" evidence="8">
    <location>
        <begin position="196"/>
        <end position="227"/>
    </location>
</feature>
<dbReference type="Pfam" id="PF00150">
    <property type="entry name" value="Cellulase"/>
    <property type="match status" value="1"/>
</dbReference>
<gene>
    <name evidence="11" type="ORF">Ae201684_012330</name>
</gene>
<dbReference type="GO" id="GO:0030245">
    <property type="term" value="P:cellulose catabolic process"/>
    <property type="evidence" value="ECO:0007669"/>
    <property type="project" value="UniProtKB-KW"/>
</dbReference>
<evidence type="ECO:0000256" key="3">
    <source>
        <dbReference type="ARBA" id="ARBA00023001"/>
    </source>
</evidence>
<evidence type="ECO:0000313" key="11">
    <source>
        <dbReference type="EMBL" id="KAF0730332.1"/>
    </source>
</evidence>
<evidence type="ECO:0000256" key="2">
    <source>
        <dbReference type="ARBA" id="ARBA00022801"/>
    </source>
</evidence>
<keyword evidence="12" id="KW-1185">Reference proteome</keyword>
<keyword evidence="4" id="KW-0119">Carbohydrate metabolism</keyword>
<keyword evidence="5 7" id="KW-0326">Glycosidase</keyword>
<feature type="compositionally biased region" description="Low complexity" evidence="8">
    <location>
        <begin position="212"/>
        <end position="227"/>
    </location>
</feature>
<organism evidence="11 12">
    <name type="scientific">Aphanomyces euteiches</name>
    <dbReference type="NCBI Taxonomy" id="100861"/>
    <lineage>
        <taxon>Eukaryota</taxon>
        <taxon>Sar</taxon>
        <taxon>Stramenopiles</taxon>
        <taxon>Oomycota</taxon>
        <taxon>Saprolegniomycetes</taxon>
        <taxon>Saprolegniales</taxon>
        <taxon>Verrucalvaceae</taxon>
        <taxon>Aphanomyces</taxon>
    </lineage>
</organism>
<evidence type="ECO:0000313" key="12">
    <source>
        <dbReference type="Proteomes" id="UP000481153"/>
    </source>
</evidence>
<dbReference type="EMBL" id="VJMJ01000155">
    <property type="protein sequence ID" value="KAF0730332.1"/>
    <property type="molecule type" value="Genomic_DNA"/>
</dbReference>
<dbReference type="Gene3D" id="3.20.20.80">
    <property type="entry name" value="Glycosidases"/>
    <property type="match status" value="1"/>
</dbReference>
<keyword evidence="9" id="KW-0472">Membrane</keyword>
<evidence type="ECO:0000256" key="4">
    <source>
        <dbReference type="ARBA" id="ARBA00023277"/>
    </source>
</evidence>
<proteinExistence type="inferred from homology"/>
<dbReference type="PANTHER" id="PTHR35923:SF2">
    <property type="entry name" value="ENDOGLUCANASE"/>
    <property type="match status" value="1"/>
</dbReference>
<feature type="domain" description="Glycoside hydrolase family 5" evidence="10">
    <location>
        <begin position="268"/>
        <end position="590"/>
    </location>
</feature>
<keyword evidence="2 7" id="KW-0378">Hydrolase</keyword>
<reference evidence="11 12" key="1">
    <citation type="submission" date="2019-07" db="EMBL/GenBank/DDBJ databases">
        <title>Genomics analysis of Aphanomyces spp. identifies a new class of oomycete effector associated with host adaptation.</title>
        <authorList>
            <person name="Gaulin E."/>
        </authorList>
    </citation>
    <scope>NUCLEOTIDE SEQUENCE [LARGE SCALE GENOMIC DNA]</scope>
    <source>
        <strain evidence="11 12">ATCC 201684</strain>
    </source>
</reference>
<sequence>MRRDGAIAAAFSTLMSCKIKIRLVCRHGPVVSLDRVHADKFVWRAKCCRHMQWTFDQMNPGDSRVTWDIRNHFSIDLVDMNDIEIQRGASESIHVDYSSNTRIMETWRLSLDMRNTMSSQRDDEYNTLPSLLQTRREPKDVPIFAAPLAENERQNQYKGRRRIWPGLLLLLVVVAGATVAIVLGSRSASEAAASRTASYLQEERTRREIDSGLDGSSSSSVSVDVDSDGQVGNPKVYPTQQCASLNYLSKNGSIVAVLPNKTKVTITIKGINWFGMETGVAVPLGLWTNDVNGTTAYEIATFLVKNKFNAVRLPVCIQNILNNTAPQLSLVNVAENRALDLTNYITTLQSIVKALAYRNIAVLISLHTLTPTTSGGSWYDESLGISKDDFLTAVDTLTKNLCSEAYWNILGLDVKNEPSEMTWSDFADGAVTIGTRMLKGCSNWMAFVEGTNQGTHTATINGVNQTYNDWWGGGLQGVKTKPVVLSVDNKVVYAPHYYTSAVYPQPYFYATNKSELSDADLLQVVSDTATDMFGYIAKEKDAAVVLGEFAGLYATDAHPKLTTKRTTDYLIQVMLRDGYAGGFMWSLNPESVYQYNPTGPGSYPEGLLEDDWLTSNTVFVKGMAAMDALPNLQFLPCVETDST</sequence>
<name>A0A6G0WSC4_9STRA</name>
<keyword evidence="9" id="KW-0812">Transmembrane</keyword>
<accession>A0A6G0WSC4</accession>
<dbReference type="PROSITE" id="PS51257">
    <property type="entry name" value="PROKAR_LIPOPROTEIN"/>
    <property type="match status" value="1"/>
</dbReference>
<protein>
    <recommendedName>
        <fullName evidence="10">Glycoside hydrolase family 5 domain-containing protein</fullName>
    </recommendedName>
</protein>
<dbReference type="AlphaFoldDB" id="A0A6G0WSC4"/>
<dbReference type="InterPro" id="IPR017853">
    <property type="entry name" value="GH"/>
</dbReference>
<dbReference type="Proteomes" id="UP000481153">
    <property type="component" value="Unassembled WGS sequence"/>
</dbReference>
<comment type="caution">
    <text evidence="11">The sequence shown here is derived from an EMBL/GenBank/DDBJ whole genome shotgun (WGS) entry which is preliminary data.</text>
</comment>
<dbReference type="GO" id="GO:0004553">
    <property type="term" value="F:hydrolase activity, hydrolyzing O-glycosyl compounds"/>
    <property type="evidence" value="ECO:0007669"/>
    <property type="project" value="InterPro"/>
</dbReference>
<keyword evidence="6" id="KW-0624">Polysaccharide degradation</keyword>
<feature type="transmembrane region" description="Helical" evidence="9">
    <location>
        <begin position="163"/>
        <end position="184"/>
    </location>
</feature>
<keyword evidence="9" id="KW-1133">Transmembrane helix</keyword>
<dbReference type="VEuPathDB" id="FungiDB:AeMF1_012539"/>
<evidence type="ECO:0000256" key="8">
    <source>
        <dbReference type="SAM" id="MobiDB-lite"/>
    </source>
</evidence>